<dbReference type="KEGG" id="pno:SNOG_16234"/>
<dbReference type="RefSeq" id="XP_001806358.1">
    <property type="nucleotide sequence ID" value="XM_001806306.1"/>
</dbReference>
<protein>
    <submittedName>
        <fullName evidence="1">Uncharacterized protein</fullName>
    </submittedName>
</protein>
<dbReference type="GeneID" id="5983288"/>
<evidence type="ECO:0000313" key="2">
    <source>
        <dbReference type="Proteomes" id="UP000001055"/>
    </source>
</evidence>
<dbReference type="InParanoid" id="Q0TWA7"/>
<gene>
    <name evidence="1" type="ORF">SNOG_16234</name>
</gene>
<dbReference type="EMBL" id="CH445368">
    <property type="protein sequence ID" value="EAT76418.1"/>
    <property type="molecule type" value="Genomic_DNA"/>
</dbReference>
<accession>Q0TWA7</accession>
<name>Q0TWA7_PHANO</name>
<dbReference type="AlphaFoldDB" id="Q0TWA7"/>
<organism evidence="1 2">
    <name type="scientific">Phaeosphaeria nodorum (strain SN15 / ATCC MYA-4574 / FGSC 10173)</name>
    <name type="common">Glume blotch fungus</name>
    <name type="synonym">Parastagonospora nodorum</name>
    <dbReference type="NCBI Taxonomy" id="321614"/>
    <lineage>
        <taxon>Eukaryota</taxon>
        <taxon>Fungi</taxon>
        <taxon>Dikarya</taxon>
        <taxon>Ascomycota</taxon>
        <taxon>Pezizomycotina</taxon>
        <taxon>Dothideomycetes</taxon>
        <taxon>Pleosporomycetidae</taxon>
        <taxon>Pleosporales</taxon>
        <taxon>Pleosporineae</taxon>
        <taxon>Phaeosphaeriaceae</taxon>
        <taxon>Parastagonospora</taxon>
    </lineage>
</organism>
<dbReference type="Proteomes" id="UP000001055">
    <property type="component" value="Unassembled WGS sequence"/>
</dbReference>
<sequence length="83" mass="9238">MAIKAVAVDMEMSLAFMDFMASMNPTSEGLHVLFPRLRLAEIEDQSWLIMASRTHAQRFGANVGTQLRDATGLSRVPKRATDQ</sequence>
<reference evidence="2" key="1">
    <citation type="journal article" date="2007" name="Plant Cell">
        <title>Dothideomycete-plant interactions illuminated by genome sequencing and EST analysis of the wheat pathogen Stagonospora nodorum.</title>
        <authorList>
            <person name="Hane J.K."/>
            <person name="Lowe R.G."/>
            <person name="Solomon P.S."/>
            <person name="Tan K.C."/>
            <person name="Schoch C.L."/>
            <person name="Spatafora J.W."/>
            <person name="Crous P.W."/>
            <person name="Kodira C."/>
            <person name="Birren B.W."/>
            <person name="Galagan J.E."/>
            <person name="Torriani S.F."/>
            <person name="McDonald B.A."/>
            <person name="Oliver R.P."/>
        </authorList>
    </citation>
    <scope>NUCLEOTIDE SEQUENCE [LARGE SCALE GENOMIC DNA]</scope>
    <source>
        <strain evidence="2">SN15 / ATCC MYA-4574 / FGSC 10173</strain>
    </source>
</reference>
<dbReference type="HOGENOM" id="CLU_2543334_0_0_1"/>
<evidence type="ECO:0000313" key="1">
    <source>
        <dbReference type="EMBL" id="EAT76418.1"/>
    </source>
</evidence>
<proteinExistence type="predicted"/>